<dbReference type="Gene3D" id="2.60.40.2220">
    <property type="match status" value="1"/>
</dbReference>
<comment type="caution">
    <text evidence="2">The sequence shown here is derived from an EMBL/GenBank/DDBJ whole genome shotgun (WGS) entry which is preliminary data.</text>
</comment>
<accession>A0A645JLV6</accession>
<dbReference type="EMBL" id="VSSQ01145702">
    <property type="protein sequence ID" value="MPN64591.1"/>
    <property type="molecule type" value="Genomic_DNA"/>
</dbReference>
<evidence type="ECO:0000259" key="1">
    <source>
        <dbReference type="Pfam" id="PF17677"/>
    </source>
</evidence>
<dbReference type="Pfam" id="PF17677">
    <property type="entry name" value="Glyco_hydro38C2"/>
    <property type="match status" value="1"/>
</dbReference>
<dbReference type="AlphaFoldDB" id="A0A645JLV6"/>
<dbReference type="GO" id="GO:0003824">
    <property type="term" value="F:catalytic activity"/>
    <property type="evidence" value="ECO:0007669"/>
    <property type="project" value="InterPro"/>
</dbReference>
<reference evidence="2" key="1">
    <citation type="submission" date="2019-08" db="EMBL/GenBank/DDBJ databases">
        <authorList>
            <person name="Kucharzyk K."/>
            <person name="Murdoch R.W."/>
            <person name="Higgins S."/>
            <person name="Loffler F."/>
        </authorList>
    </citation>
    <scope>NUCLEOTIDE SEQUENCE</scope>
</reference>
<dbReference type="InterPro" id="IPR011013">
    <property type="entry name" value="Gal_mutarotase_sf_dom"/>
</dbReference>
<dbReference type="InterPro" id="IPR041147">
    <property type="entry name" value="GH38_C"/>
</dbReference>
<proteinExistence type="predicted"/>
<evidence type="ECO:0000313" key="2">
    <source>
        <dbReference type="EMBL" id="MPN64591.1"/>
    </source>
</evidence>
<name>A0A645JLV6_9ZZZZ</name>
<dbReference type="GO" id="GO:0030246">
    <property type="term" value="F:carbohydrate binding"/>
    <property type="evidence" value="ECO:0007669"/>
    <property type="project" value="InterPro"/>
</dbReference>
<dbReference type="GO" id="GO:0005975">
    <property type="term" value="P:carbohydrate metabolic process"/>
    <property type="evidence" value="ECO:0007669"/>
    <property type="project" value="InterPro"/>
</dbReference>
<gene>
    <name evidence="2" type="ORF">SDC9_212367</name>
</gene>
<sequence length="100" mass="11387">MNNRMDLPSFRGGFSLESRELNVSLFKFPEDGAPNTVVVRIVNYSEHTGNGQLTCPDTIVSAFETDLLEQPLRESKYRDNLLTCVLSPYEIKTYRVTLKV</sequence>
<organism evidence="2">
    <name type="scientific">bioreactor metagenome</name>
    <dbReference type="NCBI Taxonomy" id="1076179"/>
    <lineage>
        <taxon>unclassified sequences</taxon>
        <taxon>metagenomes</taxon>
        <taxon>ecological metagenomes</taxon>
    </lineage>
</organism>
<feature type="domain" description="Glycosyl hydrolases family 38 C-terminal" evidence="1">
    <location>
        <begin position="22"/>
        <end position="94"/>
    </location>
</feature>
<dbReference type="SUPFAM" id="SSF74650">
    <property type="entry name" value="Galactose mutarotase-like"/>
    <property type="match status" value="1"/>
</dbReference>
<protein>
    <recommendedName>
        <fullName evidence="1">Glycosyl hydrolases family 38 C-terminal domain-containing protein</fullName>
    </recommendedName>
</protein>